<dbReference type="PANTHER" id="PTHR31077">
    <property type="entry name" value="U4/U6.U5 SMALL NUCLEAR RIBONUCLEOPROTEIN 27 KDA PROTEIN"/>
    <property type="match status" value="1"/>
</dbReference>
<protein>
    <submittedName>
        <fullName evidence="10">DUF1777-domain-containing protein</fullName>
    </submittedName>
</protein>
<evidence type="ECO:0000256" key="5">
    <source>
        <dbReference type="ARBA" id="ARBA00022664"/>
    </source>
</evidence>
<dbReference type="Pfam" id="PF08648">
    <property type="entry name" value="SNRNP27"/>
    <property type="match status" value="1"/>
</dbReference>
<feature type="compositionally biased region" description="Low complexity" evidence="8">
    <location>
        <begin position="66"/>
        <end position="75"/>
    </location>
</feature>
<reference evidence="10 11" key="1">
    <citation type="journal article" date="2015" name="Fungal Genet. Biol.">
        <title>Evolution of novel wood decay mechanisms in Agaricales revealed by the genome sequences of Fistulina hepatica and Cylindrobasidium torrendii.</title>
        <authorList>
            <person name="Floudas D."/>
            <person name="Held B.W."/>
            <person name="Riley R."/>
            <person name="Nagy L.G."/>
            <person name="Koehler G."/>
            <person name="Ransdell A.S."/>
            <person name="Younus H."/>
            <person name="Chow J."/>
            <person name="Chiniquy J."/>
            <person name="Lipzen A."/>
            <person name="Tritt A."/>
            <person name="Sun H."/>
            <person name="Haridas S."/>
            <person name="LaButti K."/>
            <person name="Ohm R.A."/>
            <person name="Kues U."/>
            <person name="Blanchette R.A."/>
            <person name="Grigoriev I.V."/>
            <person name="Minto R.E."/>
            <person name="Hibbett D.S."/>
        </authorList>
    </citation>
    <scope>NUCLEOTIDE SEQUENCE [LARGE SCALE GENOMIC DNA]</scope>
    <source>
        <strain evidence="10 11">FP15055 ss-10</strain>
    </source>
</reference>
<keyword evidence="5" id="KW-0507">mRNA processing</keyword>
<proteinExistence type="inferred from homology"/>
<dbReference type="Proteomes" id="UP000054007">
    <property type="component" value="Unassembled WGS sequence"/>
</dbReference>
<dbReference type="GO" id="GO:0006397">
    <property type="term" value="P:mRNA processing"/>
    <property type="evidence" value="ECO:0007669"/>
    <property type="project" value="UniProtKB-KW"/>
</dbReference>
<keyword evidence="11" id="KW-1185">Reference proteome</keyword>
<keyword evidence="7" id="KW-0539">Nucleus</keyword>
<evidence type="ECO:0000256" key="3">
    <source>
        <dbReference type="ARBA" id="ARBA00008218"/>
    </source>
</evidence>
<dbReference type="GO" id="GO:0071011">
    <property type="term" value="C:precatalytic spliceosome"/>
    <property type="evidence" value="ECO:0007669"/>
    <property type="project" value="TreeGrafter"/>
</dbReference>
<comment type="subcellular location">
    <subcellularLocation>
        <location evidence="2">Nucleus</location>
    </subcellularLocation>
</comment>
<dbReference type="PANTHER" id="PTHR31077:SF1">
    <property type="entry name" value="U4_U6.U5 SMALL NUCLEAR RIBONUCLEOPROTEIN 27 KDA PROTEIN"/>
    <property type="match status" value="1"/>
</dbReference>
<sequence>MSSRNYRSDRDRPRRDRSWERNDRDRDTRGGDRDNKGGDRDRDRGGRGGDRDRDRYPRSSRRRSSRSASPRRNSPVGRDRRRDYSDRDFDSRRDDGRDRVRRDRDRDDERARREPPSGPSKAEDKQTRRADESSDVKMQGGGDSGAPDDVQEDEDPDAAMMAMMGLSGFGTTKNKAVTGNQEGGADIKKTRTWRQYMNRRGGFNRPLDKIK</sequence>
<comment type="function">
    <text evidence="1">May play a role in mRNA splicing.</text>
</comment>
<comment type="similarity">
    <text evidence="3">Belongs to the SNUT3 family.</text>
</comment>
<feature type="region of interest" description="Disordered" evidence="8">
    <location>
        <begin position="1"/>
        <end position="156"/>
    </location>
</feature>
<feature type="compositionally biased region" description="Basic and acidic residues" evidence="8">
    <location>
        <begin position="1"/>
        <end position="57"/>
    </location>
</feature>
<gene>
    <name evidence="10" type="ORF">CYLTODRAFT_254178</name>
</gene>
<evidence type="ECO:0000259" key="9">
    <source>
        <dbReference type="Pfam" id="PF08648"/>
    </source>
</evidence>
<dbReference type="InterPro" id="IPR013957">
    <property type="entry name" value="SNRNP27"/>
</dbReference>
<feature type="compositionally biased region" description="Polar residues" evidence="8">
    <location>
        <begin position="170"/>
        <end position="180"/>
    </location>
</feature>
<evidence type="ECO:0000313" key="10">
    <source>
        <dbReference type="EMBL" id="KIY68626.1"/>
    </source>
</evidence>
<evidence type="ECO:0000256" key="8">
    <source>
        <dbReference type="SAM" id="MobiDB-lite"/>
    </source>
</evidence>
<keyword evidence="6" id="KW-0508">mRNA splicing</keyword>
<dbReference type="OrthoDB" id="21368at2759"/>
<evidence type="ECO:0000256" key="6">
    <source>
        <dbReference type="ARBA" id="ARBA00023187"/>
    </source>
</evidence>
<feature type="region of interest" description="Disordered" evidence="8">
    <location>
        <begin position="170"/>
        <end position="191"/>
    </location>
</feature>
<dbReference type="STRING" id="1314674.A0A0D7BG58"/>
<organism evidence="10 11">
    <name type="scientific">Cylindrobasidium torrendii FP15055 ss-10</name>
    <dbReference type="NCBI Taxonomy" id="1314674"/>
    <lineage>
        <taxon>Eukaryota</taxon>
        <taxon>Fungi</taxon>
        <taxon>Dikarya</taxon>
        <taxon>Basidiomycota</taxon>
        <taxon>Agaricomycotina</taxon>
        <taxon>Agaricomycetes</taxon>
        <taxon>Agaricomycetidae</taxon>
        <taxon>Agaricales</taxon>
        <taxon>Marasmiineae</taxon>
        <taxon>Physalacriaceae</taxon>
        <taxon>Cylindrobasidium</taxon>
    </lineage>
</organism>
<evidence type="ECO:0000256" key="7">
    <source>
        <dbReference type="ARBA" id="ARBA00023242"/>
    </source>
</evidence>
<evidence type="ECO:0000256" key="2">
    <source>
        <dbReference type="ARBA" id="ARBA00004123"/>
    </source>
</evidence>
<feature type="compositionally biased region" description="Basic and acidic residues" evidence="8">
    <location>
        <begin position="77"/>
        <end position="135"/>
    </location>
</feature>
<evidence type="ECO:0000256" key="1">
    <source>
        <dbReference type="ARBA" id="ARBA00003632"/>
    </source>
</evidence>
<comment type="subunit">
    <text evidence="4">Part of a tri-snRNP complex.</text>
</comment>
<dbReference type="GO" id="GO:0008380">
    <property type="term" value="P:RNA splicing"/>
    <property type="evidence" value="ECO:0007669"/>
    <property type="project" value="UniProtKB-KW"/>
</dbReference>
<name>A0A0D7BG58_9AGAR</name>
<evidence type="ECO:0000313" key="11">
    <source>
        <dbReference type="Proteomes" id="UP000054007"/>
    </source>
</evidence>
<accession>A0A0D7BG58</accession>
<feature type="domain" description="U4/U6.U5 small nuclear ribonucleoprotein 27kDa protein" evidence="9">
    <location>
        <begin position="157"/>
        <end position="210"/>
    </location>
</feature>
<dbReference type="AlphaFoldDB" id="A0A0D7BG58"/>
<dbReference type="EMBL" id="KN880499">
    <property type="protein sequence ID" value="KIY68626.1"/>
    <property type="molecule type" value="Genomic_DNA"/>
</dbReference>
<evidence type="ECO:0000256" key="4">
    <source>
        <dbReference type="ARBA" id="ARBA00011825"/>
    </source>
</evidence>